<feature type="transmembrane region" description="Helical" evidence="6">
    <location>
        <begin position="386"/>
        <end position="406"/>
    </location>
</feature>
<feature type="transmembrane region" description="Helical" evidence="6">
    <location>
        <begin position="723"/>
        <end position="746"/>
    </location>
</feature>
<feature type="transmembrane region" description="Helical" evidence="6">
    <location>
        <begin position="1074"/>
        <end position="1095"/>
    </location>
</feature>
<feature type="transmembrane region" description="Helical" evidence="6">
    <location>
        <begin position="456"/>
        <end position="477"/>
    </location>
</feature>
<feature type="transmembrane region" description="Helical" evidence="6">
    <location>
        <begin position="672"/>
        <end position="691"/>
    </location>
</feature>
<keyword evidence="4 6" id="KW-1133">Transmembrane helix</keyword>
<organism evidence="7">
    <name type="scientific">Prunus dulcis</name>
    <name type="common">Almond</name>
    <name type="synonym">Amygdalus dulcis</name>
    <dbReference type="NCBI Taxonomy" id="3755"/>
    <lineage>
        <taxon>Eukaryota</taxon>
        <taxon>Viridiplantae</taxon>
        <taxon>Streptophyta</taxon>
        <taxon>Embryophyta</taxon>
        <taxon>Tracheophyta</taxon>
        <taxon>Spermatophyta</taxon>
        <taxon>Magnoliopsida</taxon>
        <taxon>eudicotyledons</taxon>
        <taxon>Gunneridae</taxon>
        <taxon>Pentapetalae</taxon>
        <taxon>rosids</taxon>
        <taxon>fabids</taxon>
        <taxon>Rosales</taxon>
        <taxon>Rosaceae</taxon>
        <taxon>Amygdaloideae</taxon>
        <taxon>Amygdaleae</taxon>
        <taxon>Prunus</taxon>
    </lineage>
</organism>
<dbReference type="Gene3D" id="1.20.1740.10">
    <property type="entry name" value="Amino acid/polyamine transporter I"/>
    <property type="match status" value="3"/>
</dbReference>
<accession>A0A4Y1QUS0</accession>
<keyword evidence="3 6" id="KW-0812">Transmembrane</keyword>
<feature type="transmembrane region" description="Helical" evidence="6">
    <location>
        <begin position="412"/>
        <end position="436"/>
    </location>
</feature>
<evidence type="ECO:0000256" key="1">
    <source>
        <dbReference type="ARBA" id="ARBA00004141"/>
    </source>
</evidence>
<feature type="transmembrane region" description="Helical" evidence="6">
    <location>
        <begin position="202"/>
        <end position="223"/>
    </location>
</feature>
<dbReference type="GO" id="GO:0022857">
    <property type="term" value="F:transmembrane transporter activity"/>
    <property type="evidence" value="ECO:0007669"/>
    <property type="project" value="InterPro"/>
</dbReference>
<sequence>MRDRFDRKRGISNIRMTTLQVLEMDSGEKRLNELGYKQELRREMTLFKTLAITFSCISVFSGTPLYGQSLYYAGPATLIWGWVAVTFFTWFVAIAMAEICSSFPTSLVALTIDQTTGSLYFWAAQLAGPRWGPFASWCCAWLETIGVVSAIGAQAYSGSQALQMIILLATGTNKGGGYFASRGVFLCMLSTDLALKYAGNRWLLVTIMLPLVAQSTQPASYVFTHFKTSPESTGISSAPYAVILSVLLSIYSLYGYDAAAHLTEETKDADRTGPVAILSSLGIISVFGWAYYLALTFSIRDLDYLYNTDNETAGALVPAQIIYDAFYGKFHNSTGAVVFLCIIWGSYFFCGLSVTTTAARVVYALSRDKGIPFSPIWRKVHPRSKVPTNAVWLCAAIGLLLGLPILKLDVVFTAIISVSTIGWVGGYAIPILARLVMAEENFKPGPFYLGRASRTVCLVAFLWICYACSAFLLPTFYPLRWKTFNYAPVALTFVLTLIMLWWVLDARKWFKGPPPLGIYSHWFSPVKLFMIDPIVKFRVKVAALLTTLCNVIEPNMFGRNFVKQKLSEGLICTLYVRTKHRIADILTKGVSSKVFDSTQAKLGIRAILQLEGSIDLCIFNCTQANTKPSIVLYCNNPTQEFDTGSIKRGGYRTSERVPTRFWKWILEKNTQFKTMAITFSCISAFSGTPLYGQSLRYAGPATLTTGSLYFWAAIWLDPGGGHLLHGVVLGLRLLAYSGSQALQMIILLATGTNKGGGYFASKGVFLCLYMALILIWAVLNTFKLQVIAFLNIISIWWQVVGGLLVIVMLPLVAQSTQPASYVFTHFETSPESTGVSSIPYAVILSVLLSIYSLFGYDAAAHLTEETKGAEELDLEYLYNADNETAGALVPAQIIYDAFYGRFQNSTGAVVFLCIIWGSYFFCGLSTTTTAARVVRKTETLNPKPSIFSKAKNVYALSRDNGIPFSPIWRKLHPRTKVPTNAVWLCAAIGLLLGLPILKLDVVFTAFISVSTIGWVGSYAVPIFARLVMAEENFKPGPFYLGRASRPVCLVAFLWICYACSAFLLPTFYPLGWKTFNYAPVAVSVVLTVVMLWWALDARNWFKGPSETQPFRFFGPTIQNSKFGCELG</sequence>
<keyword evidence="2" id="KW-0813">Transport</keyword>
<feature type="transmembrane region" description="Helical" evidence="6">
    <location>
        <begin position="336"/>
        <end position="365"/>
    </location>
</feature>
<name>A0A4Y1QUS0_PRUDU</name>
<proteinExistence type="predicted"/>
<feature type="transmembrane region" description="Helical" evidence="6">
    <location>
        <begin position="1047"/>
        <end position="1068"/>
    </location>
</feature>
<feature type="transmembrane region" description="Helical" evidence="6">
    <location>
        <begin position="79"/>
        <end position="97"/>
    </location>
</feature>
<feature type="transmembrane region" description="Helical" evidence="6">
    <location>
        <begin position="235"/>
        <end position="254"/>
    </location>
</feature>
<dbReference type="PROSITE" id="PS00218">
    <property type="entry name" value="AMINO_ACID_PERMEASE_1"/>
    <property type="match status" value="1"/>
</dbReference>
<feature type="transmembrane region" description="Helical" evidence="6">
    <location>
        <begin position="758"/>
        <end position="779"/>
    </location>
</feature>
<dbReference type="PANTHER" id="PTHR45649">
    <property type="entry name" value="AMINO-ACID PERMEASE BAT1"/>
    <property type="match status" value="1"/>
</dbReference>
<evidence type="ECO:0000256" key="4">
    <source>
        <dbReference type="ARBA" id="ARBA00022989"/>
    </source>
</evidence>
<dbReference type="Pfam" id="PF13520">
    <property type="entry name" value="AA_permease_2"/>
    <property type="match status" value="3"/>
</dbReference>
<dbReference type="InterPro" id="IPR002293">
    <property type="entry name" value="AA/rel_permease1"/>
</dbReference>
<feature type="transmembrane region" description="Helical" evidence="6">
    <location>
        <begin position="1003"/>
        <end position="1027"/>
    </location>
</feature>
<dbReference type="AlphaFoldDB" id="A0A4Y1QUS0"/>
<dbReference type="GO" id="GO:0006865">
    <property type="term" value="P:amino acid transport"/>
    <property type="evidence" value="ECO:0007669"/>
    <property type="project" value="InterPro"/>
</dbReference>
<gene>
    <name evidence="7" type="ORF">Prudu_004166</name>
</gene>
<evidence type="ECO:0000256" key="3">
    <source>
        <dbReference type="ARBA" id="ARBA00022692"/>
    </source>
</evidence>
<evidence type="ECO:0000256" key="6">
    <source>
        <dbReference type="SAM" id="Phobius"/>
    </source>
</evidence>
<evidence type="ECO:0000256" key="5">
    <source>
        <dbReference type="ARBA" id="ARBA00023136"/>
    </source>
</evidence>
<dbReference type="EMBL" id="AP019297">
    <property type="protein sequence ID" value="BBG95581.1"/>
    <property type="molecule type" value="Genomic_DNA"/>
</dbReference>
<dbReference type="GO" id="GO:0016020">
    <property type="term" value="C:membrane"/>
    <property type="evidence" value="ECO:0007669"/>
    <property type="project" value="UniProtKB-SubCell"/>
</dbReference>
<feature type="transmembrane region" description="Helical" evidence="6">
    <location>
        <begin position="833"/>
        <end position="854"/>
    </location>
</feature>
<reference evidence="7" key="1">
    <citation type="journal article" date="2019" name="Science">
        <title>Mutation of a bHLH transcription factor allowed almond domestication.</title>
        <authorList>
            <person name="Sanchez-Perez R."/>
            <person name="Pavan S."/>
            <person name="Mazzeo R."/>
            <person name="Moldovan C."/>
            <person name="Aiese Cigliano R."/>
            <person name="Del Cueto J."/>
            <person name="Ricciardi F."/>
            <person name="Lotti C."/>
            <person name="Ricciardi L."/>
            <person name="Dicenta F."/>
            <person name="Lopez-Marques R.L."/>
            <person name="Lindberg Moller B."/>
        </authorList>
    </citation>
    <scope>NUCLEOTIDE SEQUENCE</scope>
</reference>
<dbReference type="InterPro" id="IPR004840">
    <property type="entry name" value="Amino_acid_permease_CS"/>
</dbReference>
<feature type="transmembrane region" description="Helical" evidence="6">
    <location>
        <begin position="977"/>
        <end position="997"/>
    </location>
</feature>
<feature type="transmembrane region" description="Helical" evidence="6">
    <location>
        <begin position="46"/>
        <end position="67"/>
    </location>
</feature>
<comment type="subcellular location">
    <subcellularLocation>
        <location evidence="1">Membrane</location>
        <topology evidence="1">Multi-pass membrane protein</topology>
    </subcellularLocation>
</comment>
<evidence type="ECO:0000313" key="7">
    <source>
        <dbReference type="EMBL" id="BBG95581.1"/>
    </source>
</evidence>
<feature type="transmembrane region" description="Helical" evidence="6">
    <location>
        <begin position="275"/>
        <end position="294"/>
    </location>
</feature>
<feature type="transmembrane region" description="Helical" evidence="6">
    <location>
        <begin position="786"/>
        <end position="813"/>
    </location>
</feature>
<evidence type="ECO:0000256" key="2">
    <source>
        <dbReference type="ARBA" id="ARBA00022448"/>
    </source>
</evidence>
<feature type="transmembrane region" description="Helical" evidence="6">
    <location>
        <begin position="483"/>
        <end position="504"/>
    </location>
</feature>
<dbReference type="PANTHER" id="PTHR45649:SF17">
    <property type="entry name" value="AMINO ACID PERMEASE_ SLC12A DOMAIN-CONTAINING PROTEIN"/>
    <property type="match status" value="1"/>
</dbReference>
<keyword evidence="5 6" id="KW-0472">Membrane</keyword>
<protein>
    <submittedName>
        <fullName evidence="7">Bidirectional amino acid transporter 1</fullName>
    </submittedName>
</protein>